<dbReference type="OrthoDB" id="9785707at2"/>
<protein>
    <submittedName>
        <fullName evidence="4">DNA processing protein DprA</fullName>
    </submittedName>
</protein>
<dbReference type="Proteomes" id="UP000036700">
    <property type="component" value="Chromosome"/>
</dbReference>
<dbReference type="Pfam" id="PF02481">
    <property type="entry name" value="DNA_processg_A"/>
    <property type="match status" value="1"/>
</dbReference>
<comment type="similarity">
    <text evidence="1">Belongs to the DprA/Smf family.</text>
</comment>
<evidence type="ECO:0000256" key="1">
    <source>
        <dbReference type="ARBA" id="ARBA00006525"/>
    </source>
</evidence>
<dbReference type="InterPro" id="IPR057666">
    <property type="entry name" value="DrpA_SLOG"/>
</dbReference>
<keyword evidence="5" id="KW-1185">Reference proteome</keyword>
<evidence type="ECO:0000259" key="3">
    <source>
        <dbReference type="Pfam" id="PF17782"/>
    </source>
</evidence>
<evidence type="ECO:0000313" key="5">
    <source>
        <dbReference type="Proteomes" id="UP000036700"/>
    </source>
</evidence>
<dbReference type="STRING" id="445709.ABW99_16415"/>
<dbReference type="PANTHER" id="PTHR43022">
    <property type="entry name" value="PROTEIN SMF"/>
    <property type="match status" value="1"/>
</dbReference>
<feature type="domain" description="DprA winged helix" evidence="3">
    <location>
        <begin position="316"/>
        <end position="372"/>
    </location>
</feature>
<dbReference type="KEGG" id="ptx:ABW99_16415"/>
<organism evidence="4 5">
    <name type="scientific">Pandoraea thiooxydans</name>
    <dbReference type="NCBI Taxonomy" id="445709"/>
    <lineage>
        <taxon>Bacteria</taxon>
        <taxon>Pseudomonadati</taxon>
        <taxon>Pseudomonadota</taxon>
        <taxon>Betaproteobacteria</taxon>
        <taxon>Burkholderiales</taxon>
        <taxon>Burkholderiaceae</taxon>
        <taxon>Pandoraea</taxon>
    </lineage>
</organism>
<dbReference type="AlphaFoldDB" id="A0A0G3ER67"/>
<evidence type="ECO:0000259" key="2">
    <source>
        <dbReference type="Pfam" id="PF02481"/>
    </source>
</evidence>
<name>A0A0G3ER67_9BURK</name>
<dbReference type="PANTHER" id="PTHR43022:SF1">
    <property type="entry name" value="PROTEIN SMF"/>
    <property type="match status" value="1"/>
</dbReference>
<accession>A0A0G3ER67</accession>
<dbReference type="NCBIfam" id="TIGR00732">
    <property type="entry name" value="dprA"/>
    <property type="match status" value="1"/>
</dbReference>
<reference evidence="5" key="1">
    <citation type="submission" date="2015-06" db="EMBL/GenBank/DDBJ databases">
        <authorList>
            <person name="Lim Y.L."/>
            <person name="Ee R."/>
            <person name="Yong D."/>
            <person name="How K.Y."/>
            <person name="Yin W.F."/>
            <person name="Chan K.G."/>
        </authorList>
    </citation>
    <scope>NUCLEOTIDE SEQUENCE [LARGE SCALE GENOMIC DNA]</scope>
    <source>
        <strain evidence="5">DSM 25325</strain>
    </source>
</reference>
<dbReference type="PATRIC" id="fig|445709.3.peg.3470"/>
<dbReference type="InterPro" id="IPR036388">
    <property type="entry name" value="WH-like_DNA-bd_sf"/>
</dbReference>
<dbReference type="Gene3D" id="3.40.50.450">
    <property type="match status" value="1"/>
</dbReference>
<sequence length="380" mass="39514">MPSSADEIRDWLRLMHTTGVGPEFARKLLTAFGLPAQIFAQSARALATVVPARLAAALLAQPDEPFEALAARTAAWAAEPGNHFLTLADPDYPPALLDLADPPPVLYAKGQVARLACPSVAIVGSRHATPQGLANAEAFARALGGTGLTVASGLALGIDAAAHAGALGTAGSTAAAVGTGLDIVYPGRHRALAQRIATDGVLLSEFPLGTPALSHHFPRRNRLIAALCRGTLVVEAAAQSGSLITARLAAELGREVFAIPGSIHSPLAKGCHQLLKQGAKLVETAQDIFEELRWAAGEAPCAPPARLMPLRPNLARPGHEGPASDDTLLRALGYDPVSVDQLCEQTGVPAAQMQRRLLALELDGAVTRLPGGLYQRTTQI</sequence>
<dbReference type="Pfam" id="PF17782">
    <property type="entry name" value="WHD_DprA"/>
    <property type="match status" value="1"/>
</dbReference>
<dbReference type="InterPro" id="IPR003488">
    <property type="entry name" value="DprA"/>
</dbReference>
<dbReference type="InterPro" id="IPR041614">
    <property type="entry name" value="DprA_WH"/>
</dbReference>
<proteinExistence type="inferred from homology"/>
<dbReference type="EMBL" id="CP011568">
    <property type="protein sequence ID" value="AKJ69558.1"/>
    <property type="molecule type" value="Genomic_DNA"/>
</dbReference>
<dbReference type="GO" id="GO:0009294">
    <property type="term" value="P:DNA-mediated transformation"/>
    <property type="evidence" value="ECO:0007669"/>
    <property type="project" value="InterPro"/>
</dbReference>
<dbReference type="Gene3D" id="1.10.10.10">
    <property type="entry name" value="Winged helix-like DNA-binding domain superfamily/Winged helix DNA-binding domain"/>
    <property type="match status" value="1"/>
</dbReference>
<gene>
    <name evidence="4" type="ORF">ABW99_16415</name>
</gene>
<dbReference type="RefSeq" id="WP_047215473.1">
    <property type="nucleotide sequence ID" value="NZ_CP011568.3"/>
</dbReference>
<dbReference type="SUPFAM" id="SSF102405">
    <property type="entry name" value="MCP/YpsA-like"/>
    <property type="match status" value="1"/>
</dbReference>
<feature type="domain" description="Smf/DprA SLOG" evidence="2">
    <location>
        <begin position="84"/>
        <end position="292"/>
    </location>
</feature>
<evidence type="ECO:0000313" key="4">
    <source>
        <dbReference type="EMBL" id="AKJ69558.1"/>
    </source>
</evidence>